<feature type="transmembrane region" description="Helical" evidence="1">
    <location>
        <begin position="12"/>
        <end position="28"/>
    </location>
</feature>
<proteinExistence type="predicted"/>
<protein>
    <recommendedName>
        <fullName evidence="2">Inner membrane protein YgaP-like transmembrane domain-containing protein</fullName>
    </recommendedName>
</protein>
<keyword evidence="1" id="KW-0812">Transmembrane</keyword>
<feature type="transmembrane region" description="Helical" evidence="1">
    <location>
        <begin position="34"/>
        <end position="51"/>
    </location>
</feature>
<accession>A0A0M5IN62</accession>
<dbReference type="InterPro" id="IPR021309">
    <property type="entry name" value="YgaP-like_TM"/>
</dbReference>
<dbReference type="Proteomes" id="UP000057158">
    <property type="component" value="Chromosome"/>
</dbReference>
<evidence type="ECO:0000313" key="3">
    <source>
        <dbReference type="EMBL" id="ALC16311.1"/>
    </source>
</evidence>
<name>A0A0M5IN62_9BACT</name>
<dbReference type="KEGG" id="des:DSOUD_1532"/>
<evidence type="ECO:0000259" key="2">
    <source>
        <dbReference type="Pfam" id="PF11127"/>
    </source>
</evidence>
<keyword evidence="4" id="KW-1185">Reference proteome</keyword>
<keyword evidence="1" id="KW-1133">Transmembrane helix</keyword>
<dbReference type="PATRIC" id="fig|1603606.3.peg.1668"/>
<keyword evidence="1" id="KW-0472">Membrane</keyword>
<evidence type="ECO:0000313" key="4">
    <source>
        <dbReference type="Proteomes" id="UP000057158"/>
    </source>
</evidence>
<organism evidence="3 4">
    <name type="scientific">Desulfuromonas soudanensis</name>
    <dbReference type="NCBI Taxonomy" id="1603606"/>
    <lineage>
        <taxon>Bacteria</taxon>
        <taxon>Pseudomonadati</taxon>
        <taxon>Thermodesulfobacteriota</taxon>
        <taxon>Desulfuromonadia</taxon>
        <taxon>Desulfuromonadales</taxon>
        <taxon>Desulfuromonadaceae</taxon>
        <taxon>Desulfuromonas</taxon>
    </lineage>
</organism>
<dbReference type="EMBL" id="CP010802">
    <property type="protein sequence ID" value="ALC16311.1"/>
    <property type="molecule type" value="Genomic_DNA"/>
</dbReference>
<feature type="domain" description="Inner membrane protein YgaP-like transmembrane" evidence="2">
    <location>
        <begin position="1"/>
        <end position="65"/>
    </location>
</feature>
<dbReference type="OrthoDB" id="5405951at2"/>
<dbReference type="RefSeq" id="WP_053550430.1">
    <property type="nucleotide sequence ID" value="NZ_CP010802.1"/>
</dbReference>
<reference evidence="3 4" key="1">
    <citation type="submission" date="2015-07" db="EMBL/GenBank/DDBJ databases">
        <title>Isolation and Genomic Characterization of a Novel Halophilic Metal-Reducing Deltaproteobacterium from the Deep Subsurface.</title>
        <authorList>
            <person name="Badalamenti J.P."/>
            <person name="Summers Z.M."/>
            <person name="Gralnick J.A."/>
            <person name="Bond D.R."/>
        </authorList>
    </citation>
    <scope>NUCLEOTIDE SEQUENCE [LARGE SCALE GENOMIC DNA]</scope>
    <source>
        <strain evidence="3 4">WTL</strain>
    </source>
</reference>
<gene>
    <name evidence="3" type="ORF">DSOUD_1532</name>
</gene>
<dbReference type="AlphaFoldDB" id="A0A0M5IN62"/>
<evidence type="ECO:0000256" key="1">
    <source>
        <dbReference type="SAM" id="Phobius"/>
    </source>
</evidence>
<dbReference type="STRING" id="1603606.DSOUD_1532"/>
<sequence length="69" mass="7626">MTLNVCSKTERVIRAIIGVAILSLLFLLETPLNYFGLIGLVPLATAVFRYCPISHLLGVNTCQRKEIHA</sequence>
<dbReference type="Pfam" id="PF11127">
    <property type="entry name" value="YgaP-like_TM"/>
    <property type="match status" value="1"/>
</dbReference>